<dbReference type="Proteomes" id="UP000199315">
    <property type="component" value="Unassembled WGS sequence"/>
</dbReference>
<dbReference type="STRING" id="1619234.SAMN05421730_1001495"/>
<proteinExistence type="predicted"/>
<keyword evidence="2" id="KW-1185">Reference proteome</keyword>
<dbReference type="RefSeq" id="WP_091229535.1">
    <property type="nucleotide sequence ID" value="NZ_FMKA01000001.1"/>
</dbReference>
<accession>A0A1D3TPL3</accession>
<dbReference type="AlphaFoldDB" id="A0A1D3TPL3"/>
<name>A0A1D3TPL3_9FIRM</name>
<organism evidence="1 2">
    <name type="scientific">Anaerobium acetethylicum</name>
    <dbReference type="NCBI Taxonomy" id="1619234"/>
    <lineage>
        <taxon>Bacteria</taxon>
        <taxon>Bacillati</taxon>
        <taxon>Bacillota</taxon>
        <taxon>Clostridia</taxon>
        <taxon>Lachnospirales</taxon>
        <taxon>Lachnospiraceae</taxon>
        <taxon>Anaerobium</taxon>
    </lineage>
</organism>
<evidence type="ECO:0000313" key="1">
    <source>
        <dbReference type="EMBL" id="SCP95347.1"/>
    </source>
</evidence>
<protein>
    <submittedName>
        <fullName evidence="1">Uncharacterized protein</fullName>
    </submittedName>
</protein>
<sequence length="148" mass="16967">MGYVIKLGKYAIEKGFSESELRDQDFGTGEPGECWKLEGKDAKRALDYIKAEFNLVAEYDEDSDALQLYDAPDERWFGEKIGLIKAEIKSFEKEGGSSCKAFEAIQEIMLPRYDIFVLYEECLDDVDTFFATKAENEALYYILDVAEF</sequence>
<evidence type="ECO:0000313" key="2">
    <source>
        <dbReference type="Proteomes" id="UP000199315"/>
    </source>
</evidence>
<gene>
    <name evidence="1" type="ORF">SAMN05421730_1001495</name>
</gene>
<reference evidence="1 2" key="1">
    <citation type="submission" date="2016-09" db="EMBL/GenBank/DDBJ databases">
        <authorList>
            <person name="Capua I."/>
            <person name="De Benedictis P."/>
            <person name="Joannis T."/>
            <person name="Lombin L.H."/>
            <person name="Cattoli G."/>
        </authorList>
    </citation>
    <scope>NUCLEOTIDE SEQUENCE [LARGE SCALE GENOMIC DNA]</scope>
    <source>
        <strain evidence="1 2">GluBS11</strain>
    </source>
</reference>
<dbReference type="EMBL" id="FMKA01000001">
    <property type="protein sequence ID" value="SCP95347.1"/>
    <property type="molecule type" value="Genomic_DNA"/>
</dbReference>